<sequence length="98" mass="11166">MAQFLKNLPSHNEKNFSQFQPEPDWKFSTKKLPVHLPTTETPSQQSIVTDQTHILLRYLQGKAKASARRGKGRKDPGEVCERPAKIARTHSQDTDPDQ</sequence>
<evidence type="ECO:0000313" key="6">
    <source>
        <dbReference type="EMBL" id="KAG8569338.1"/>
    </source>
</evidence>
<evidence type="ECO:0000256" key="3">
    <source>
        <dbReference type="ARBA" id="ARBA00045586"/>
    </source>
</evidence>
<keyword evidence="7" id="KW-1185">Reference proteome</keyword>
<protein>
    <recommendedName>
        <fullName evidence="2">DET1- and DDB1-associated protein 1</fullName>
    </recommendedName>
</protein>
<feature type="compositionally biased region" description="Basic and acidic residues" evidence="4">
    <location>
        <begin position="73"/>
        <end position="84"/>
    </location>
</feature>
<evidence type="ECO:0000259" key="5">
    <source>
        <dbReference type="Pfam" id="PF10172"/>
    </source>
</evidence>
<dbReference type="Pfam" id="PF10172">
    <property type="entry name" value="DDA1"/>
    <property type="match status" value="1"/>
</dbReference>
<comment type="function">
    <text evidence="3">Functions as a component of numerous distinct DCX (DDB1-CUL4-X-box) E3 ubiquitin-protein ligase complexes which mediate the ubiquitination and subsequent proteasomal degradation of target proteins. In the DCX complexes, acts as a scaffolding subunit required to stabilize the complex.</text>
</comment>
<gene>
    <name evidence="6" type="ORF">GDO81_014375</name>
</gene>
<dbReference type="GO" id="GO:0032436">
    <property type="term" value="P:positive regulation of proteasomal ubiquitin-dependent protein catabolic process"/>
    <property type="evidence" value="ECO:0007669"/>
    <property type="project" value="TreeGrafter"/>
</dbReference>
<dbReference type="EMBL" id="WNYA01000006">
    <property type="protein sequence ID" value="KAG8569338.1"/>
    <property type="molecule type" value="Genomic_DNA"/>
</dbReference>
<evidence type="ECO:0000256" key="1">
    <source>
        <dbReference type="ARBA" id="ARBA00008042"/>
    </source>
</evidence>
<organism evidence="6 7">
    <name type="scientific">Engystomops pustulosus</name>
    <name type="common">Tungara frog</name>
    <name type="synonym">Physalaemus pustulosus</name>
    <dbReference type="NCBI Taxonomy" id="76066"/>
    <lineage>
        <taxon>Eukaryota</taxon>
        <taxon>Metazoa</taxon>
        <taxon>Chordata</taxon>
        <taxon>Craniata</taxon>
        <taxon>Vertebrata</taxon>
        <taxon>Euteleostomi</taxon>
        <taxon>Amphibia</taxon>
        <taxon>Batrachia</taxon>
        <taxon>Anura</taxon>
        <taxon>Neobatrachia</taxon>
        <taxon>Hyloidea</taxon>
        <taxon>Leptodactylidae</taxon>
        <taxon>Leiuperinae</taxon>
        <taxon>Engystomops</taxon>
    </lineage>
</organism>
<dbReference type="Proteomes" id="UP000824782">
    <property type="component" value="Unassembled WGS sequence"/>
</dbReference>
<dbReference type="InterPro" id="IPR018276">
    <property type="entry name" value="DDA1_dom"/>
</dbReference>
<evidence type="ECO:0000313" key="7">
    <source>
        <dbReference type="Proteomes" id="UP000824782"/>
    </source>
</evidence>
<dbReference type="InterPro" id="IPR033575">
    <property type="entry name" value="DDA1-like"/>
</dbReference>
<feature type="region of interest" description="Disordered" evidence="4">
    <location>
        <begin position="1"/>
        <end position="24"/>
    </location>
</feature>
<accession>A0AAV7B9T7</accession>
<dbReference type="AlphaFoldDB" id="A0AAV7B9T7"/>
<proteinExistence type="inferred from homology"/>
<dbReference type="PANTHER" id="PTHR31879">
    <property type="entry name" value="DET1- AND DDB1-ASSOCIATED PROTEIN 1"/>
    <property type="match status" value="1"/>
</dbReference>
<feature type="domain" description="DET1- and DDB1-associated protein 1" evidence="5">
    <location>
        <begin position="4"/>
        <end position="63"/>
    </location>
</feature>
<name>A0AAV7B9T7_ENGPU</name>
<comment type="caution">
    <text evidence="6">The sequence shown here is derived from an EMBL/GenBank/DDBJ whole genome shotgun (WGS) entry which is preliminary data.</text>
</comment>
<evidence type="ECO:0000256" key="4">
    <source>
        <dbReference type="SAM" id="MobiDB-lite"/>
    </source>
</evidence>
<reference evidence="6" key="1">
    <citation type="thesis" date="2020" institute="ProQuest LLC" country="789 East Eisenhower Parkway, Ann Arbor, MI, USA">
        <title>Comparative Genomics and Chromosome Evolution.</title>
        <authorList>
            <person name="Mudd A.B."/>
        </authorList>
    </citation>
    <scope>NUCLEOTIDE SEQUENCE</scope>
    <source>
        <strain evidence="6">237g6f4</strain>
        <tissue evidence="6">Blood</tissue>
    </source>
</reference>
<feature type="region of interest" description="Disordered" evidence="4">
    <location>
        <begin position="62"/>
        <end position="98"/>
    </location>
</feature>
<evidence type="ECO:0000256" key="2">
    <source>
        <dbReference type="ARBA" id="ARBA00018256"/>
    </source>
</evidence>
<comment type="similarity">
    <text evidence="1">Belongs to the DDA1 family.</text>
</comment>
<dbReference type="PANTHER" id="PTHR31879:SF2">
    <property type="entry name" value="DET1- AND DDB1-ASSOCIATED PROTEIN 1"/>
    <property type="match status" value="1"/>
</dbReference>
<dbReference type="GO" id="GO:0080008">
    <property type="term" value="C:Cul4-RING E3 ubiquitin ligase complex"/>
    <property type="evidence" value="ECO:0007669"/>
    <property type="project" value="TreeGrafter"/>
</dbReference>